<keyword evidence="2" id="KW-1185">Reference proteome</keyword>
<accession>A0ACB0XMC1</accession>
<sequence>MYGPMGENSEEKILNAKRGEGTKRKKILKNNKVKAKKRKRISSTTTTSTSSDLIEIDVSDGEDLNQVFPPLLSPQTSKKEENKVEKTERNEIKIEKNLVVKNDKNKGQNRTSFSDDDLDFVVLFESIAEKNLKKENAQDNDDSDDSFTFSKNTLKRPPRIIKNAQDQVRNDIEENFGITLYPNQVFFEKISNYMNKYKNEFDNFNRNIWTHFTENLQNDHTYTWFDF</sequence>
<reference evidence="1" key="1">
    <citation type="submission" date="2023-11" db="EMBL/GenBank/DDBJ databases">
        <authorList>
            <person name="Poullet M."/>
        </authorList>
    </citation>
    <scope>NUCLEOTIDE SEQUENCE</scope>
    <source>
        <strain evidence="1">E1834</strain>
    </source>
</reference>
<gene>
    <name evidence="1" type="ORF">MENTE1834_LOCUS1098</name>
</gene>
<proteinExistence type="predicted"/>
<name>A0ACB0XMC1_MELEN</name>
<organism evidence="1 2">
    <name type="scientific">Meloidogyne enterolobii</name>
    <name type="common">Root-knot nematode worm</name>
    <name type="synonym">Meloidogyne mayaguensis</name>
    <dbReference type="NCBI Taxonomy" id="390850"/>
    <lineage>
        <taxon>Eukaryota</taxon>
        <taxon>Metazoa</taxon>
        <taxon>Ecdysozoa</taxon>
        <taxon>Nematoda</taxon>
        <taxon>Chromadorea</taxon>
        <taxon>Rhabditida</taxon>
        <taxon>Tylenchina</taxon>
        <taxon>Tylenchomorpha</taxon>
        <taxon>Tylenchoidea</taxon>
        <taxon>Meloidogynidae</taxon>
        <taxon>Meloidogyninae</taxon>
        <taxon>Meloidogyne</taxon>
    </lineage>
</organism>
<protein>
    <submittedName>
        <fullName evidence="1">Uncharacterized protein</fullName>
    </submittedName>
</protein>
<dbReference type="Proteomes" id="UP001497535">
    <property type="component" value="Unassembled WGS sequence"/>
</dbReference>
<evidence type="ECO:0000313" key="2">
    <source>
        <dbReference type="Proteomes" id="UP001497535"/>
    </source>
</evidence>
<comment type="caution">
    <text evidence="1">The sequence shown here is derived from an EMBL/GenBank/DDBJ whole genome shotgun (WGS) entry which is preliminary data.</text>
</comment>
<dbReference type="EMBL" id="CAVMJV010000001">
    <property type="protein sequence ID" value="CAK5008592.1"/>
    <property type="molecule type" value="Genomic_DNA"/>
</dbReference>
<evidence type="ECO:0000313" key="1">
    <source>
        <dbReference type="EMBL" id="CAK5008592.1"/>
    </source>
</evidence>